<evidence type="ECO:0000313" key="5">
    <source>
        <dbReference type="EMBL" id="EIW75222.1"/>
    </source>
</evidence>
<dbReference type="Proteomes" id="UP000053558">
    <property type="component" value="Unassembled WGS sequence"/>
</dbReference>
<feature type="domain" description="Histidine-specific methyltransferase SAM-dependent" evidence="4">
    <location>
        <begin position="209"/>
        <end position="395"/>
    </location>
</feature>
<dbReference type="Pfam" id="PF10017">
    <property type="entry name" value="Methyltransf_33"/>
    <property type="match status" value="2"/>
</dbReference>
<dbReference type="GO" id="GO:0032259">
    <property type="term" value="P:methylation"/>
    <property type="evidence" value="ECO:0007669"/>
    <property type="project" value="UniProtKB-KW"/>
</dbReference>
<dbReference type="PANTHER" id="PTHR43397:SF1">
    <property type="entry name" value="ERGOTHIONEINE BIOSYNTHESIS PROTEIN 1"/>
    <property type="match status" value="1"/>
</dbReference>
<feature type="compositionally biased region" description="Low complexity" evidence="3">
    <location>
        <begin position="428"/>
        <end position="450"/>
    </location>
</feature>
<dbReference type="EMBL" id="JH711589">
    <property type="protein sequence ID" value="EIW75222.1"/>
    <property type="molecule type" value="Genomic_DNA"/>
</dbReference>
<keyword evidence="6" id="KW-1185">Reference proteome</keyword>
<evidence type="ECO:0000259" key="4">
    <source>
        <dbReference type="Pfam" id="PF10017"/>
    </source>
</evidence>
<dbReference type="Gene3D" id="3.40.50.150">
    <property type="entry name" value="Vaccinia Virus protein VP39"/>
    <property type="match status" value="2"/>
</dbReference>
<proteinExistence type="predicted"/>
<protein>
    <recommendedName>
        <fullName evidence="4">Histidine-specific methyltransferase SAM-dependent domain-containing protein</fullName>
    </recommendedName>
</protein>
<evidence type="ECO:0000256" key="2">
    <source>
        <dbReference type="ARBA" id="ARBA00022679"/>
    </source>
</evidence>
<evidence type="ECO:0000256" key="3">
    <source>
        <dbReference type="SAM" id="MobiDB-lite"/>
    </source>
</evidence>
<dbReference type="PANTHER" id="PTHR43397">
    <property type="entry name" value="ERGOTHIONEINE BIOSYNTHESIS PROTEIN 1"/>
    <property type="match status" value="1"/>
</dbReference>
<sequence length="664" mass="73046">MSGKRSALVLDATGTTEKHLLRDVLASPEFARVGEYRRRVTLAEAVKAYVGKEKLEPSEVHAHSPQAGTRPLFPLCQNKGLTELELAALGYKETIVFRPAFLRGAERPERRAAESVFGYISGALSTVSSSMEIPTSNQLLIAPSELRKTPSQYSGPRIRDGKMPLTFIRAIAVMVARENVKALRAVPRSTLTSTIIDVRSKASSTGELRHQTIEGLSAPAGQKAIPSMLLYDERGLQLYDAVTTEAPEYYPFAAEEEILRRHSEDIARAMHVGPGSVVPGETVLELGAGLPDLGNCHYKPLLMRDEIVQLLIPYNVPTPSSALRKTSHILEALSALVPSSSSAPPITYYALDLEKRELERTLNDLSDSEVGRRVSGKIHLKGMHGTYDNGIEFVNEGGLRTTNLPGAGLDLERFHVRDGDALHDRELSPGTYSSVLSGSSSSGSHSPSRGTDATVFTPDIYQAPLHMMFLGSTLGNFERGDDAGFLRSFPLRPGSGDTLLIGLDHNNDKAEIELAYNDPGGHCREFILNGLKAAGSVLGDEKLFNREDWELANQYYEAEHRHESYCQCKRDHSIKLVADKPAQSFLKGETIRIAFSRKFSEKDTVKLFTDAQLRPIQRWTDSSGRYSLSLLERPPFMFPIQPTSSAIAGTEAHFRMQEVYPVVG</sequence>
<evidence type="ECO:0000256" key="1">
    <source>
        <dbReference type="ARBA" id="ARBA00022603"/>
    </source>
</evidence>
<reference evidence="6" key="1">
    <citation type="journal article" date="2012" name="Science">
        <title>The Paleozoic origin of enzymatic lignin decomposition reconstructed from 31 fungal genomes.</title>
        <authorList>
            <person name="Floudas D."/>
            <person name="Binder M."/>
            <person name="Riley R."/>
            <person name="Barry K."/>
            <person name="Blanchette R.A."/>
            <person name="Henrissat B."/>
            <person name="Martinez A.T."/>
            <person name="Otillar R."/>
            <person name="Spatafora J.W."/>
            <person name="Yadav J.S."/>
            <person name="Aerts A."/>
            <person name="Benoit I."/>
            <person name="Boyd A."/>
            <person name="Carlson A."/>
            <person name="Copeland A."/>
            <person name="Coutinho P.M."/>
            <person name="de Vries R.P."/>
            <person name="Ferreira P."/>
            <person name="Findley K."/>
            <person name="Foster B."/>
            <person name="Gaskell J."/>
            <person name="Glotzer D."/>
            <person name="Gorecki P."/>
            <person name="Heitman J."/>
            <person name="Hesse C."/>
            <person name="Hori C."/>
            <person name="Igarashi K."/>
            <person name="Jurgens J.A."/>
            <person name="Kallen N."/>
            <person name="Kersten P."/>
            <person name="Kohler A."/>
            <person name="Kuees U."/>
            <person name="Kumar T.K.A."/>
            <person name="Kuo A."/>
            <person name="LaButti K."/>
            <person name="Larrondo L.F."/>
            <person name="Lindquist E."/>
            <person name="Ling A."/>
            <person name="Lombard V."/>
            <person name="Lucas S."/>
            <person name="Lundell T."/>
            <person name="Martin R."/>
            <person name="McLaughlin D.J."/>
            <person name="Morgenstern I."/>
            <person name="Morin E."/>
            <person name="Murat C."/>
            <person name="Nagy L.G."/>
            <person name="Nolan M."/>
            <person name="Ohm R.A."/>
            <person name="Patyshakuliyeva A."/>
            <person name="Rokas A."/>
            <person name="Ruiz-Duenas F.J."/>
            <person name="Sabat G."/>
            <person name="Salamov A."/>
            <person name="Samejima M."/>
            <person name="Schmutz J."/>
            <person name="Slot J.C."/>
            <person name="St John F."/>
            <person name="Stenlid J."/>
            <person name="Sun H."/>
            <person name="Sun S."/>
            <person name="Syed K."/>
            <person name="Tsang A."/>
            <person name="Wiebenga A."/>
            <person name="Young D."/>
            <person name="Pisabarro A."/>
            <person name="Eastwood D.C."/>
            <person name="Martin F."/>
            <person name="Cullen D."/>
            <person name="Grigoriev I.V."/>
            <person name="Hibbett D.S."/>
        </authorList>
    </citation>
    <scope>NUCLEOTIDE SEQUENCE [LARGE SCALE GENOMIC DNA]</scope>
    <source>
        <strain evidence="6">RWD-64-598 SS2</strain>
    </source>
</reference>
<dbReference type="AlphaFoldDB" id="A0A5M3M7E6"/>
<keyword evidence="1" id="KW-0489">Methyltransferase</keyword>
<keyword evidence="2" id="KW-0808">Transferase</keyword>
<organism evidence="5 6">
    <name type="scientific">Coniophora puteana (strain RWD-64-598)</name>
    <name type="common">Brown rot fungus</name>
    <dbReference type="NCBI Taxonomy" id="741705"/>
    <lineage>
        <taxon>Eukaryota</taxon>
        <taxon>Fungi</taxon>
        <taxon>Dikarya</taxon>
        <taxon>Basidiomycota</taxon>
        <taxon>Agaricomycotina</taxon>
        <taxon>Agaricomycetes</taxon>
        <taxon>Agaricomycetidae</taxon>
        <taxon>Boletales</taxon>
        <taxon>Coniophorineae</taxon>
        <taxon>Coniophoraceae</taxon>
        <taxon>Coniophora</taxon>
    </lineage>
</organism>
<dbReference type="RefSeq" id="XP_007774637.1">
    <property type="nucleotide sequence ID" value="XM_007776447.1"/>
</dbReference>
<dbReference type="OrthoDB" id="659at2759"/>
<comment type="caution">
    <text evidence="5">The sequence shown here is derived from an EMBL/GenBank/DDBJ whole genome shotgun (WGS) entry which is preliminary data.</text>
</comment>
<name>A0A5M3M7E6_CONPW</name>
<accession>A0A5M3M7E6</accession>
<feature type="region of interest" description="Disordered" evidence="3">
    <location>
        <begin position="425"/>
        <end position="453"/>
    </location>
</feature>
<dbReference type="KEGG" id="cput:CONPUDRAFT_77468"/>
<dbReference type="InterPro" id="IPR029063">
    <property type="entry name" value="SAM-dependent_MTases_sf"/>
</dbReference>
<gene>
    <name evidence="5" type="ORF">CONPUDRAFT_77468</name>
</gene>
<feature type="domain" description="Histidine-specific methyltransferase SAM-dependent" evidence="4">
    <location>
        <begin position="461"/>
        <end position="632"/>
    </location>
</feature>
<evidence type="ECO:0000313" key="6">
    <source>
        <dbReference type="Proteomes" id="UP000053558"/>
    </source>
</evidence>
<dbReference type="GO" id="GO:0008168">
    <property type="term" value="F:methyltransferase activity"/>
    <property type="evidence" value="ECO:0007669"/>
    <property type="project" value="UniProtKB-KW"/>
</dbReference>
<dbReference type="GeneID" id="19209615"/>
<dbReference type="InterPro" id="IPR051128">
    <property type="entry name" value="EgtD_Methyltrsf_superfamily"/>
</dbReference>
<dbReference type="InterPro" id="IPR019257">
    <property type="entry name" value="MeTrfase_dom"/>
</dbReference>